<dbReference type="Gene3D" id="3.40.710.10">
    <property type="entry name" value="DD-peptidase/beta-lactamase superfamily"/>
    <property type="match status" value="1"/>
</dbReference>
<sequence length="298" mass="32370">VTTATNPASGQEEHLSILRAKLQTNLDRIVAAYEGVAGLHVIDLSSDDRLAVNDDLIFPQASSIKVTILLELFRRAQFDPDILRKRIVMNDDVRTGGSGVLRVLTDGGSALSLEDYAIYMVVHSDNTATNILIDELGMDAINQLSSRLGAPRTKLQRKMIRPEESARGNENISTPVDAATIMAKIASCDLPMDRSACVRVREILEIYKGGPVREPVPRQIPIAFKPGGITGVATVWALVGLPDRPYVLSVMSNYGGNGGALIEAVSAVVYEYFERLSGVTDYGTRVPLDIKRRIPGGR</sequence>
<feature type="non-terminal residue" evidence="2">
    <location>
        <position position="1"/>
    </location>
</feature>
<protein>
    <recommendedName>
        <fullName evidence="1">Beta-lactamase class A catalytic domain-containing protein</fullName>
    </recommendedName>
</protein>
<gene>
    <name evidence="2" type="ORF">METZ01_LOCUS171990</name>
</gene>
<dbReference type="InterPro" id="IPR000871">
    <property type="entry name" value="Beta-lactam_class-A"/>
</dbReference>
<evidence type="ECO:0000313" key="2">
    <source>
        <dbReference type="EMBL" id="SVB19136.1"/>
    </source>
</evidence>
<proteinExistence type="predicted"/>
<dbReference type="PANTHER" id="PTHR35333:SF3">
    <property type="entry name" value="BETA-LACTAMASE-TYPE TRANSPEPTIDASE FOLD CONTAINING PROTEIN"/>
    <property type="match status" value="1"/>
</dbReference>
<dbReference type="GO" id="GO:0046677">
    <property type="term" value="P:response to antibiotic"/>
    <property type="evidence" value="ECO:0007669"/>
    <property type="project" value="InterPro"/>
</dbReference>
<dbReference type="Pfam" id="PF13354">
    <property type="entry name" value="Beta-lactamase2"/>
    <property type="match status" value="1"/>
</dbReference>
<name>A0A382BZA6_9ZZZZ</name>
<dbReference type="PANTHER" id="PTHR35333">
    <property type="entry name" value="BETA-LACTAMASE"/>
    <property type="match status" value="1"/>
</dbReference>
<dbReference type="AlphaFoldDB" id="A0A382BZA6"/>
<feature type="domain" description="Beta-lactamase class A catalytic" evidence="1">
    <location>
        <begin position="38"/>
        <end position="251"/>
    </location>
</feature>
<dbReference type="InterPro" id="IPR045155">
    <property type="entry name" value="Beta-lactam_cat"/>
</dbReference>
<evidence type="ECO:0000259" key="1">
    <source>
        <dbReference type="Pfam" id="PF13354"/>
    </source>
</evidence>
<dbReference type="EMBL" id="UINC01032077">
    <property type="protein sequence ID" value="SVB19136.1"/>
    <property type="molecule type" value="Genomic_DNA"/>
</dbReference>
<dbReference type="InterPro" id="IPR012338">
    <property type="entry name" value="Beta-lactam/transpept-like"/>
</dbReference>
<dbReference type="GO" id="GO:0030655">
    <property type="term" value="P:beta-lactam antibiotic catabolic process"/>
    <property type="evidence" value="ECO:0007669"/>
    <property type="project" value="InterPro"/>
</dbReference>
<organism evidence="2">
    <name type="scientific">marine metagenome</name>
    <dbReference type="NCBI Taxonomy" id="408172"/>
    <lineage>
        <taxon>unclassified sequences</taxon>
        <taxon>metagenomes</taxon>
        <taxon>ecological metagenomes</taxon>
    </lineage>
</organism>
<dbReference type="GO" id="GO:0008800">
    <property type="term" value="F:beta-lactamase activity"/>
    <property type="evidence" value="ECO:0007669"/>
    <property type="project" value="InterPro"/>
</dbReference>
<dbReference type="SUPFAM" id="SSF56601">
    <property type="entry name" value="beta-lactamase/transpeptidase-like"/>
    <property type="match status" value="1"/>
</dbReference>
<accession>A0A382BZA6</accession>
<reference evidence="2" key="1">
    <citation type="submission" date="2018-05" db="EMBL/GenBank/DDBJ databases">
        <authorList>
            <person name="Lanie J.A."/>
            <person name="Ng W.-L."/>
            <person name="Kazmierczak K.M."/>
            <person name="Andrzejewski T.M."/>
            <person name="Davidsen T.M."/>
            <person name="Wayne K.J."/>
            <person name="Tettelin H."/>
            <person name="Glass J.I."/>
            <person name="Rusch D."/>
            <person name="Podicherti R."/>
            <person name="Tsui H.-C.T."/>
            <person name="Winkler M.E."/>
        </authorList>
    </citation>
    <scope>NUCLEOTIDE SEQUENCE</scope>
</reference>